<reference evidence="8" key="2">
    <citation type="submission" date="2025-09" db="UniProtKB">
        <authorList>
            <consortium name="Ensembl"/>
        </authorList>
    </citation>
    <scope>IDENTIFICATION</scope>
</reference>
<evidence type="ECO:0000256" key="4">
    <source>
        <dbReference type="ARBA" id="ARBA00022692"/>
    </source>
</evidence>
<dbReference type="PANTHER" id="PTHR31592">
    <property type="entry name" value="TRANSMEMBRANE PROTEIN 192"/>
    <property type="match status" value="1"/>
</dbReference>
<dbReference type="FunCoup" id="A0A3Q1FGA1">
    <property type="interactions" value="405"/>
</dbReference>
<dbReference type="Ensembl" id="ENSAPOT00000007281.1">
    <property type="protein sequence ID" value="ENSAPOP00000006070.1"/>
    <property type="gene ID" value="ENSAPOG00000007843.1"/>
</dbReference>
<keyword evidence="9" id="KW-1185">Reference proteome</keyword>
<dbReference type="PANTHER" id="PTHR31592:SF1">
    <property type="entry name" value="TRANSMEMBRANE PROTEIN 192"/>
    <property type="match status" value="1"/>
</dbReference>
<evidence type="ECO:0000256" key="5">
    <source>
        <dbReference type="ARBA" id="ARBA00022989"/>
    </source>
</evidence>
<organism evidence="8 9">
    <name type="scientific">Acanthochromis polyacanthus</name>
    <name type="common">spiny chromis</name>
    <dbReference type="NCBI Taxonomy" id="80966"/>
    <lineage>
        <taxon>Eukaryota</taxon>
        <taxon>Metazoa</taxon>
        <taxon>Chordata</taxon>
        <taxon>Craniata</taxon>
        <taxon>Vertebrata</taxon>
        <taxon>Euteleostomi</taxon>
        <taxon>Actinopterygii</taxon>
        <taxon>Neopterygii</taxon>
        <taxon>Teleostei</taxon>
        <taxon>Neoteleostei</taxon>
        <taxon>Acanthomorphata</taxon>
        <taxon>Ovalentaria</taxon>
        <taxon>Pomacentridae</taxon>
        <taxon>Acanthochromis</taxon>
    </lineage>
</organism>
<keyword evidence="5 7" id="KW-1133">Transmembrane helix</keyword>
<dbReference type="AlphaFoldDB" id="A0A3Q1FGA1"/>
<evidence type="ECO:0000313" key="8">
    <source>
        <dbReference type="Ensembl" id="ENSAPOP00000006070.1"/>
    </source>
</evidence>
<keyword evidence="4 7" id="KW-0812">Transmembrane</keyword>
<dbReference type="Proteomes" id="UP000257200">
    <property type="component" value="Unplaced"/>
</dbReference>
<keyword evidence="6 7" id="KW-0472">Membrane</keyword>
<dbReference type="Pfam" id="PF14802">
    <property type="entry name" value="TMEM192"/>
    <property type="match status" value="1"/>
</dbReference>
<feature type="transmembrane region" description="Helical" evidence="7">
    <location>
        <begin position="69"/>
        <end position="94"/>
    </location>
</feature>
<feature type="transmembrane region" description="Helical" evidence="7">
    <location>
        <begin position="160"/>
        <end position="179"/>
    </location>
</feature>
<comment type="similarity">
    <text evidence="2">Belongs to the TMEM192 family.</text>
</comment>
<accession>A0A3Q1FGA1</accession>
<feature type="transmembrane region" description="Helical" evidence="7">
    <location>
        <begin position="114"/>
        <end position="133"/>
    </location>
</feature>
<reference evidence="8" key="1">
    <citation type="submission" date="2025-08" db="UniProtKB">
        <authorList>
            <consortium name="Ensembl"/>
        </authorList>
    </citation>
    <scope>IDENTIFICATION</scope>
</reference>
<dbReference type="GO" id="GO:0005765">
    <property type="term" value="C:lysosomal membrane"/>
    <property type="evidence" value="ECO:0007669"/>
    <property type="project" value="TreeGrafter"/>
</dbReference>
<name>A0A3Q1FGA1_9TELE</name>
<dbReference type="InterPro" id="IPR029399">
    <property type="entry name" value="TMEM192"/>
</dbReference>
<feature type="transmembrane region" description="Helical" evidence="7">
    <location>
        <begin position="185"/>
        <end position="205"/>
    </location>
</feature>
<evidence type="ECO:0000256" key="7">
    <source>
        <dbReference type="SAM" id="Phobius"/>
    </source>
</evidence>
<comment type="subcellular location">
    <subcellularLocation>
        <location evidence="1">Membrane</location>
        <topology evidence="1">Multi-pass membrane protein</topology>
    </subcellularLocation>
</comment>
<evidence type="ECO:0000256" key="1">
    <source>
        <dbReference type="ARBA" id="ARBA00004141"/>
    </source>
</evidence>
<dbReference type="InParanoid" id="A0A3Q1FGA1"/>
<dbReference type="STRING" id="80966.ENSAPOP00000006070"/>
<evidence type="ECO:0000256" key="6">
    <source>
        <dbReference type="ARBA" id="ARBA00023136"/>
    </source>
</evidence>
<evidence type="ECO:0000256" key="3">
    <source>
        <dbReference type="ARBA" id="ARBA00014635"/>
    </source>
</evidence>
<proteinExistence type="inferred from homology"/>
<dbReference type="GeneTree" id="ENSGT00390000013749"/>
<evidence type="ECO:0000256" key="2">
    <source>
        <dbReference type="ARBA" id="ARBA00006314"/>
    </source>
</evidence>
<sequence length="279" mass="31368">MFDFFICSFKRHTSKQMDAKGPSLYTQAGPSIDMTHSMDEDSLVDGPLISADALHSAIRREFQPVPTQYHAGALSVLHVLFVVLSICVGVLCVLKFGQEEVCMNILRNVEGDSAIVFGKVGLWVLVLLFTRCVQHHHDRVRSRGYLRFYRETQGLKRLPLNIHSAGNVLLLILLAARLSQNIRTYLMLVVLGLELLVTVPCLIYYQVKVMQFNRARAAPDVSQEEISHNYSVTSTPTETGFRGGSSLEEVVEKQADLIEYLKQHNTSLSKRLLNLTAQH</sequence>
<evidence type="ECO:0000313" key="9">
    <source>
        <dbReference type="Proteomes" id="UP000257200"/>
    </source>
</evidence>
<protein>
    <recommendedName>
        <fullName evidence="3">Transmembrane protein 192</fullName>
    </recommendedName>
</protein>
<dbReference type="GO" id="GO:0005770">
    <property type="term" value="C:late endosome"/>
    <property type="evidence" value="ECO:0007669"/>
    <property type="project" value="TreeGrafter"/>
</dbReference>